<dbReference type="Proteomes" id="UP000812287">
    <property type="component" value="Unassembled WGS sequence"/>
</dbReference>
<feature type="compositionally biased region" description="Basic residues" evidence="3">
    <location>
        <begin position="152"/>
        <end position="162"/>
    </location>
</feature>
<feature type="region of interest" description="Disordered" evidence="3">
    <location>
        <begin position="54"/>
        <end position="194"/>
    </location>
</feature>
<keyword evidence="1" id="KW-0677">Repeat</keyword>
<dbReference type="GO" id="GO:0000785">
    <property type="term" value="C:chromatin"/>
    <property type="evidence" value="ECO:0007669"/>
    <property type="project" value="InterPro"/>
</dbReference>
<feature type="compositionally biased region" description="Low complexity" evidence="3">
    <location>
        <begin position="76"/>
        <end position="98"/>
    </location>
</feature>
<evidence type="ECO:0000256" key="1">
    <source>
        <dbReference type="ARBA" id="ARBA00022737"/>
    </source>
</evidence>
<dbReference type="GO" id="GO:0003677">
    <property type="term" value="F:DNA binding"/>
    <property type="evidence" value="ECO:0007669"/>
    <property type="project" value="UniProtKB-KW"/>
</dbReference>
<dbReference type="EMBL" id="MU250523">
    <property type="protein sequence ID" value="KAG7452601.1"/>
    <property type="molecule type" value="Genomic_DNA"/>
</dbReference>
<gene>
    <name evidence="4" type="ORF">BT62DRAFT_1070351</name>
</gene>
<dbReference type="PRINTS" id="PR00930">
    <property type="entry name" value="HIGHMOBLTYIY"/>
</dbReference>
<feature type="compositionally biased region" description="Basic residues" evidence="3">
    <location>
        <begin position="182"/>
        <end position="194"/>
    </location>
</feature>
<dbReference type="GeneID" id="66100939"/>
<dbReference type="SMART" id="SM00384">
    <property type="entry name" value="AT_hook"/>
    <property type="match status" value="4"/>
</dbReference>
<dbReference type="Pfam" id="PF02178">
    <property type="entry name" value="AT_hook"/>
    <property type="match status" value="4"/>
</dbReference>
<comment type="caution">
    <text evidence="4">The sequence shown here is derived from an EMBL/GenBank/DDBJ whole genome shotgun (WGS) entry which is preliminary data.</text>
</comment>
<dbReference type="PRINTS" id="PR00929">
    <property type="entry name" value="ATHOOK"/>
</dbReference>
<feature type="compositionally biased region" description="Basic residues" evidence="3">
    <location>
        <begin position="105"/>
        <end position="115"/>
    </location>
</feature>
<keyword evidence="5" id="KW-1185">Reference proteome</keyword>
<organism evidence="4 5">
    <name type="scientific">Guyanagaster necrorhizus</name>
    <dbReference type="NCBI Taxonomy" id="856835"/>
    <lineage>
        <taxon>Eukaryota</taxon>
        <taxon>Fungi</taxon>
        <taxon>Dikarya</taxon>
        <taxon>Basidiomycota</taxon>
        <taxon>Agaricomycotina</taxon>
        <taxon>Agaricomycetes</taxon>
        <taxon>Agaricomycetidae</taxon>
        <taxon>Agaricales</taxon>
        <taxon>Marasmiineae</taxon>
        <taxon>Physalacriaceae</taxon>
        <taxon>Guyanagaster</taxon>
    </lineage>
</organism>
<dbReference type="InterPro" id="IPR017956">
    <property type="entry name" value="AT_hook_DNA-bd_motif"/>
</dbReference>
<keyword evidence="2" id="KW-0238">DNA-binding</keyword>
<reference evidence="4" key="1">
    <citation type="submission" date="2020-11" db="EMBL/GenBank/DDBJ databases">
        <title>Adaptations for nitrogen fixation in a non-lichenized fungal sporocarp promotes dispersal by wood-feeding termites.</title>
        <authorList>
            <consortium name="DOE Joint Genome Institute"/>
            <person name="Koch R.A."/>
            <person name="Yoon G."/>
            <person name="Arayal U."/>
            <person name="Lail K."/>
            <person name="Amirebrahimi M."/>
            <person name="Labutti K."/>
            <person name="Lipzen A."/>
            <person name="Riley R."/>
            <person name="Barry K."/>
            <person name="Henrissat B."/>
            <person name="Grigoriev I.V."/>
            <person name="Herr J.R."/>
            <person name="Aime M.C."/>
        </authorList>
    </citation>
    <scope>NUCLEOTIDE SEQUENCE</scope>
    <source>
        <strain evidence="4">MCA 3950</strain>
    </source>
</reference>
<sequence length="194" mass="21071">MPCLPNKMHATKQFIFEFSHIRYSICSLKPFHHPWSFSPTFSLLDSLCPALPSTERNTSSSCLRPPTIPQTKLRISSRTNSTTNSSLPTPRAASAPAEAPAPPVKRGRGRPKGSKNKPTSSSASPAAPRRPRGRPPKEKKEDEQGAESSAPKRGRGRPPKHPRPTESGGEGTANDPAEPPAKRKRGRPKKTTTT</sequence>
<dbReference type="GO" id="GO:0006355">
    <property type="term" value="P:regulation of DNA-templated transcription"/>
    <property type="evidence" value="ECO:0007669"/>
    <property type="project" value="InterPro"/>
</dbReference>
<evidence type="ECO:0000313" key="4">
    <source>
        <dbReference type="EMBL" id="KAG7452601.1"/>
    </source>
</evidence>
<protein>
    <submittedName>
        <fullName evidence="4">Uncharacterized protein</fullName>
    </submittedName>
</protein>
<accession>A0A9P8AYU9</accession>
<name>A0A9P8AYU9_9AGAR</name>
<evidence type="ECO:0000256" key="3">
    <source>
        <dbReference type="SAM" id="MobiDB-lite"/>
    </source>
</evidence>
<evidence type="ECO:0000256" key="2">
    <source>
        <dbReference type="ARBA" id="ARBA00023125"/>
    </source>
</evidence>
<dbReference type="GO" id="GO:0005634">
    <property type="term" value="C:nucleus"/>
    <property type="evidence" value="ECO:0007669"/>
    <property type="project" value="InterPro"/>
</dbReference>
<evidence type="ECO:0000313" key="5">
    <source>
        <dbReference type="Proteomes" id="UP000812287"/>
    </source>
</evidence>
<dbReference type="InterPro" id="IPR000116">
    <property type="entry name" value="HMGA"/>
</dbReference>
<dbReference type="RefSeq" id="XP_043046101.1">
    <property type="nucleotide sequence ID" value="XM_043178645.1"/>
</dbReference>
<proteinExistence type="predicted"/>
<dbReference type="AlphaFoldDB" id="A0A9P8AYU9"/>